<dbReference type="InterPro" id="IPR015797">
    <property type="entry name" value="NUDIX_hydrolase-like_dom_sf"/>
</dbReference>
<dbReference type="GO" id="GO:0019144">
    <property type="term" value="F:ADP-sugar diphosphatase activity"/>
    <property type="evidence" value="ECO:0007669"/>
    <property type="project" value="TreeGrafter"/>
</dbReference>
<evidence type="ECO:0000256" key="4">
    <source>
        <dbReference type="ARBA" id="ARBA00013297"/>
    </source>
</evidence>
<evidence type="ECO:0000256" key="12">
    <source>
        <dbReference type="ARBA" id="ARBA00049546"/>
    </source>
</evidence>
<dbReference type="AlphaFoldDB" id="A0A5J6MXP0"/>
<dbReference type="KEGG" id="hadh:FRZ61_23790"/>
<evidence type="ECO:0000256" key="10">
    <source>
        <dbReference type="ARBA" id="ARBA00030308"/>
    </source>
</evidence>
<comment type="function">
    <text evidence="8">Acts on ADP-mannose and ADP-glucose as well as ADP-ribose. Prevents glycogen biosynthesis. The reaction catalyzed by this enzyme is a limiting step of the gluconeogenic process.</text>
</comment>
<sequence length="201" mass="22398">MTDDVEILERTPAYRGYGRIDRYRLRHRLHNGGLSPAIDREVYDRGQVTGVLPYDPVRDCVVLIEQFRVGAYLAGHRAWQTEAVAGIIDKGETPEQVARREAREEANLEILDLVPISRYVVSPGAITESVQLFIGRVDSDGAGGVHGLAHEGEDIKVTVSPVSALPGMIEDGRIGNSLSIIAVQWLLLYRDKLRERWQSGR</sequence>
<keyword evidence="6" id="KW-0378">Hydrolase</keyword>
<accession>A0A5J6MXP0</accession>
<proteinExistence type="inferred from homology"/>
<organism evidence="16 17">
    <name type="scientific">Hypericibacter adhaerens</name>
    <dbReference type="NCBI Taxonomy" id="2602016"/>
    <lineage>
        <taxon>Bacteria</taxon>
        <taxon>Pseudomonadati</taxon>
        <taxon>Pseudomonadota</taxon>
        <taxon>Alphaproteobacteria</taxon>
        <taxon>Rhodospirillales</taxon>
        <taxon>Dongiaceae</taxon>
        <taxon>Hypericibacter</taxon>
    </lineage>
</organism>
<evidence type="ECO:0000313" key="17">
    <source>
        <dbReference type="Proteomes" id="UP000325797"/>
    </source>
</evidence>
<dbReference type="GO" id="GO:0047631">
    <property type="term" value="F:ADP-ribose diphosphatase activity"/>
    <property type="evidence" value="ECO:0007669"/>
    <property type="project" value="UniProtKB-EC"/>
</dbReference>
<gene>
    <name evidence="16" type="primary">aspP</name>
    <name evidence="16" type="ORF">FRZ61_23790</name>
</gene>
<feature type="domain" description="Nudix hydrolase" evidence="15">
    <location>
        <begin position="44"/>
        <end position="182"/>
    </location>
</feature>
<comment type="catalytic activity">
    <reaction evidence="12">
        <text>ADP-D-ribose + H2O = D-ribose 5-phosphate + AMP + 2 H(+)</text>
        <dbReference type="Rhea" id="RHEA:10412"/>
        <dbReference type="ChEBI" id="CHEBI:15377"/>
        <dbReference type="ChEBI" id="CHEBI:15378"/>
        <dbReference type="ChEBI" id="CHEBI:57967"/>
        <dbReference type="ChEBI" id="CHEBI:78346"/>
        <dbReference type="ChEBI" id="CHEBI:456215"/>
        <dbReference type="EC" id="3.6.1.13"/>
    </reaction>
</comment>
<evidence type="ECO:0000256" key="1">
    <source>
        <dbReference type="ARBA" id="ARBA00001946"/>
    </source>
</evidence>
<dbReference type="GO" id="GO:0005829">
    <property type="term" value="C:cytosol"/>
    <property type="evidence" value="ECO:0007669"/>
    <property type="project" value="TreeGrafter"/>
</dbReference>
<evidence type="ECO:0000256" key="6">
    <source>
        <dbReference type="ARBA" id="ARBA00022801"/>
    </source>
</evidence>
<keyword evidence="17" id="KW-1185">Reference proteome</keyword>
<evidence type="ECO:0000256" key="7">
    <source>
        <dbReference type="ARBA" id="ARBA00022842"/>
    </source>
</evidence>
<feature type="binding site" evidence="13">
    <location>
        <position position="105"/>
    </location>
    <ligand>
        <name>Mg(2+)</name>
        <dbReference type="ChEBI" id="CHEBI:18420"/>
        <label>1</label>
    </ligand>
</feature>
<feature type="binding site" evidence="13">
    <location>
        <position position="153"/>
    </location>
    <ligand>
        <name>Mg(2+)</name>
        <dbReference type="ChEBI" id="CHEBI:18420"/>
        <label>1</label>
    </ligand>
</feature>
<dbReference type="GO" id="GO:0046872">
    <property type="term" value="F:metal ion binding"/>
    <property type="evidence" value="ECO:0007669"/>
    <property type="project" value="UniProtKB-KW"/>
</dbReference>
<keyword evidence="5 13" id="KW-0479">Metal-binding</keyword>
<dbReference type="GO" id="GO:0019693">
    <property type="term" value="P:ribose phosphate metabolic process"/>
    <property type="evidence" value="ECO:0007669"/>
    <property type="project" value="TreeGrafter"/>
</dbReference>
<keyword evidence="7 13" id="KW-0460">Magnesium</keyword>
<evidence type="ECO:0000256" key="3">
    <source>
        <dbReference type="ARBA" id="ARBA00012453"/>
    </source>
</evidence>
<evidence type="ECO:0000256" key="13">
    <source>
        <dbReference type="PIRSR" id="PIRSR604385-2"/>
    </source>
</evidence>
<dbReference type="GO" id="GO:0006753">
    <property type="term" value="P:nucleoside phosphate metabolic process"/>
    <property type="evidence" value="ECO:0007669"/>
    <property type="project" value="TreeGrafter"/>
</dbReference>
<comment type="similarity">
    <text evidence="2">Belongs to the Nudix hydrolase family. NudF subfamily.</text>
</comment>
<reference evidence="16 17" key="1">
    <citation type="submission" date="2019-08" db="EMBL/GenBank/DDBJ databases">
        <title>Hyperibacter terrae gen. nov., sp. nov. and Hyperibacter viscosus sp. nov., two new members in the family Rhodospirillaceae isolated from the rhizosphere of Hypericum perforatum.</title>
        <authorList>
            <person name="Noviana Z."/>
        </authorList>
    </citation>
    <scope>NUCLEOTIDE SEQUENCE [LARGE SCALE GENOMIC DNA]</scope>
    <source>
        <strain evidence="16 17">R5959</strain>
    </source>
</reference>
<feature type="binding site" evidence="13">
    <location>
        <position position="101"/>
    </location>
    <ligand>
        <name>Mg(2+)</name>
        <dbReference type="ChEBI" id="CHEBI:18420"/>
        <label>1</label>
    </ligand>
</feature>
<dbReference type="Pfam" id="PF00293">
    <property type="entry name" value="NUDIX"/>
    <property type="match status" value="1"/>
</dbReference>
<dbReference type="InterPro" id="IPR004385">
    <property type="entry name" value="NDP_pyrophosphatase"/>
</dbReference>
<dbReference type="NCBIfam" id="TIGR00052">
    <property type="entry name" value="nudix-type nucleoside diphosphatase, YffH/AdpP family"/>
    <property type="match status" value="1"/>
</dbReference>
<dbReference type="EMBL" id="CP042582">
    <property type="protein sequence ID" value="QEX22448.1"/>
    <property type="molecule type" value="Genomic_DNA"/>
</dbReference>
<feature type="binding site" evidence="13">
    <location>
        <position position="85"/>
    </location>
    <ligand>
        <name>Mg(2+)</name>
        <dbReference type="ChEBI" id="CHEBI:18420"/>
        <label>1</label>
    </ligand>
</feature>
<evidence type="ECO:0000313" key="16">
    <source>
        <dbReference type="EMBL" id="QEX22448.1"/>
    </source>
</evidence>
<dbReference type="PROSITE" id="PS51462">
    <property type="entry name" value="NUDIX"/>
    <property type="match status" value="1"/>
</dbReference>
<dbReference type="Gene3D" id="3.90.79.10">
    <property type="entry name" value="Nucleoside Triphosphate Pyrophosphohydrolase"/>
    <property type="match status" value="1"/>
</dbReference>
<dbReference type="Proteomes" id="UP000325797">
    <property type="component" value="Chromosome"/>
</dbReference>
<comment type="cofactor">
    <cofactor evidence="1 13">
        <name>Mg(2+)</name>
        <dbReference type="ChEBI" id="CHEBI:18420"/>
    </cofactor>
</comment>
<dbReference type="InterPro" id="IPR020084">
    <property type="entry name" value="NUDIX_hydrolase_CS"/>
</dbReference>
<evidence type="ECO:0000256" key="5">
    <source>
        <dbReference type="ARBA" id="ARBA00022723"/>
    </source>
</evidence>
<feature type="short sequence motif" description="Nudix box" evidence="14">
    <location>
        <begin position="86"/>
        <end position="108"/>
    </location>
</feature>
<dbReference type="CDD" id="cd24155">
    <property type="entry name" value="NUDIX_ADPRase"/>
    <property type="match status" value="1"/>
</dbReference>
<dbReference type="InterPro" id="IPR000086">
    <property type="entry name" value="NUDIX_hydrolase_dom"/>
</dbReference>
<evidence type="ECO:0000256" key="8">
    <source>
        <dbReference type="ARBA" id="ARBA00025164"/>
    </source>
</evidence>
<evidence type="ECO:0000259" key="15">
    <source>
        <dbReference type="PROSITE" id="PS51462"/>
    </source>
</evidence>
<evidence type="ECO:0000256" key="14">
    <source>
        <dbReference type="PIRSR" id="PIRSR604385-3"/>
    </source>
</evidence>
<dbReference type="SUPFAM" id="SSF55811">
    <property type="entry name" value="Nudix"/>
    <property type="match status" value="1"/>
</dbReference>
<dbReference type="OrthoDB" id="5292471at2"/>
<dbReference type="RefSeq" id="WP_151117885.1">
    <property type="nucleotide sequence ID" value="NZ_CP042582.1"/>
</dbReference>
<name>A0A5J6MXP0_9PROT</name>
<evidence type="ECO:0000256" key="11">
    <source>
        <dbReference type="ARBA" id="ARBA00033056"/>
    </source>
</evidence>
<evidence type="ECO:0000256" key="2">
    <source>
        <dbReference type="ARBA" id="ARBA00007482"/>
    </source>
</evidence>
<dbReference type="EC" id="3.6.1.13" evidence="3"/>
<dbReference type="PANTHER" id="PTHR11839">
    <property type="entry name" value="UDP/ADP-SUGAR PYROPHOSPHATASE"/>
    <property type="match status" value="1"/>
</dbReference>
<evidence type="ECO:0000256" key="9">
    <source>
        <dbReference type="ARBA" id="ARBA00030162"/>
    </source>
</evidence>
<dbReference type="PROSITE" id="PS00893">
    <property type="entry name" value="NUDIX_BOX"/>
    <property type="match status" value="1"/>
</dbReference>
<dbReference type="PANTHER" id="PTHR11839:SF5">
    <property type="entry name" value="ADP-RIBOSE PYROPHOSPHATASE"/>
    <property type="match status" value="1"/>
</dbReference>
<protein>
    <recommendedName>
        <fullName evidence="4">ADP-ribose pyrophosphatase</fullName>
        <ecNumber evidence="3">3.6.1.13</ecNumber>
    </recommendedName>
    <alternativeName>
        <fullName evidence="9">ADP-ribose diphosphatase</fullName>
    </alternativeName>
    <alternativeName>
        <fullName evidence="11">ADP-ribose phosphohydrolase</fullName>
    </alternativeName>
    <alternativeName>
        <fullName evidence="10">Adenosine diphosphoribose pyrophosphatase</fullName>
    </alternativeName>
</protein>